<dbReference type="InterPro" id="IPR012165">
    <property type="entry name" value="Cyt_c3_hydrogenase_gsu"/>
</dbReference>
<evidence type="ECO:0000256" key="6">
    <source>
        <dbReference type="ARBA" id="ARBA00023004"/>
    </source>
</evidence>
<dbReference type="GO" id="GO:0050660">
    <property type="term" value="F:flavin adenine dinucleotide binding"/>
    <property type="evidence" value="ECO:0007669"/>
    <property type="project" value="InterPro"/>
</dbReference>
<dbReference type="InterPro" id="IPR039261">
    <property type="entry name" value="FNR_nucleotide-bd"/>
</dbReference>
<dbReference type="CDD" id="cd00322">
    <property type="entry name" value="FNR_like"/>
    <property type="match status" value="1"/>
</dbReference>
<keyword evidence="6" id="KW-0408">Iron</keyword>
<evidence type="ECO:0000256" key="5">
    <source>
        <dbReference type="ARBA" id="ARBA00023002"/>
    </source>
</evidence>
<keyword evidence="2" id="KW-0001">2Fe-2S</keyword>
<dbReference type="SUPFAM" id="SSF63380">
    <property type="entry name" value="Riboflavin synthase domain-like"/>
    <property type="match status" value="1"/>
</dbReference>
<keyword evidence="4 8" id="KW-0274">FAD</keyword>
<comment type="cofactor">
    <cofactor evidence="8">
        <name>FAD</name>
        <dbReference type="ChEBI" id="CHEBI:57692"/>
    </cofactor>
    <text evidence="8">Binds 1 FAD per subunit.</text>
</comment>
<evidence type="ECO:0000259" key="9">
    <source>
        <dbReference type="PROSITE" id="PS51384"/>
    </source>
</evidence>
<keyword evidence="3" id="KW-0479">Metal-binding</keyword>
<feature type="domain" description="FAD-binding FR-type" evidence="9">
    <location>
        <begin position="1"/>
        <end position="97"/>
    </location>
</feature>
<dbReference type="GO" id="GO:0016491">
    <property type="term" value="F:oxidoreductase activity"/>
    <property type="evidence" value="ECO:0007669"/>
    <property type="project" value="UniProtKB-KW"/>
</dbReference>
<dbReference type="InterPro" id="IPR001433">
    <property type="entry name" value="OxRdtase_FAD/NAD-bd"/>
</dbReference>
<comment type="caution">
    <text evidence="10">The sequence shown here is derived from an EMBL/GenBank/DDBJ whole genome shotgun (WGS) entry which is preliminary data.</text>
</comment>
<sequence length="225" mass="25829">MKQIPFILQSKNKLTHDVYELVFTVPESIEVQPGQFVMFVLPKSGLKRAYSIAHTDGQTFTFIIKQIEWGLGSTEICSLETGEDIIGMVPLGHFVLRDTPSPKLFIGTGTGFAPLYAMIRALEESQSWVKSHFIFGVREQKDSFYLDELQRIQKKYPTFSFELSLSRENIPWFAHGYVTDFLKNPETVNQFSEFYLCGSPAMVQDTRAKLEELGVPKEQVFFEQY</sequence>
<dbReference type="InterPro" id="IPR017938">
    <property type="entry name" value="Riboflavin_synthase-like_b-brl"/>
</dbReference>
<accession>K1XZ98</accession>
<dbReference type="PRINTS" id="PR00410">
    <property type="entry name" value="PHEHYDRXLASE"/>
</dbReference>
<protein>
    <submittedName>
        <fullName evidence="10">Oxidoreductase FAD/NAD(P)-binding protein</fullName>
    </submittedName>
</protein>
<name>K1XZ98_9BACT</name>
<dbReference type="AlphaFoldDB" id="K1XZ98"/>
<dbReference type="PIRSF" id="PIRSF006816">
    <property type="entry name" value="Cyc3_hyd_g"/>
    <property type="match status" value="1"/>
</dbReference>
<dbReference type="PROSITE" id="PS51384">
    <property type="entry name" value="FAD_FR"/>
    <property type="match status" value="1"/>
</dbReference>
<dbReference type="GO" id="GO:0046872">
    <property type="term" value="F:metal ion binding"/>
    <property type="evidence" value="ECO:0007669"/>
    <property type="project" value="UniProtKB-KW"/>
</dbReference>
<evidence type="ECO:0000256" key="1">
    <source>
        <dbReference type="ARBA" id="ARBA00022630"/>
    </source>
</evidence>
<evidence type="ECO:0000256" key="7">
    <source>
        <dbReference type="ARBA" id="ARBA00023014"/>
    </source>
</evidence>
<evidence type="ECO:0000313" key="10">
    <source>
        <dbReference type="EMBL" id="EKD30497.1"/>
    </source>
</evidence>
<evidence type="ECO:0000256" key="8">
    <source>
        <dbReference type="PIRSR" id="PIRSR006816-1"/>
    </source>
</evidence>
<dbReference type="EMBL" id="AMFJ01034034">
    <property type="protein sequence ID" value="EKD30497.1"/>
    <property type="molecule type" value="Genomic_DNA"/>
</dbReference>
<gene>
    <name evidence="10" type="ORF">ACD_78C00034G0005</name>
</gene>
<organism evidence="10">
    <name type="scientific">uncultured bacterium</name>
    <name type="common">gcode 4</name>
    <dbReference type="NCBI Taxonomy" id="1234023"/>
    <lineage>
        <taxon>Bacteria</taxon>
        <taxon>environmental samples</taxon>
    </lineage>
</organism>
<feature type="binding site" evidence="8">
    <location>
        <begin position="48"/>
        <end position="51"/>
    </location>
    <ligand>
        <name>FAD</name>
        <dbReference type="ChEBI" id="CHEBI:57692"/>
    </ligand>
</feature>
<proteinExistence type="predicted"/>
<evidence type="ECO:0000256" key="4">
    <source>
        <dbReference type="ARBA" id="ARBA00022827"/>
    </source>
</evidence>
<keyword evidence="7" id="KW-0411">Iron-sulfur</keyword>
<dbReference type="Pfam" id="PF00175">
    <property type="entry name" value="NAD_binding_1"/>
    <property type="match status" value="1"/>
</dbReference>
<dbReference type="PANTHER" id="PTHR47354:SF8">
    <property type="entry name" value="1,2-PHENYLACETYL-COA EPOXIDASE, SUBUNIT E"/>
    <property type="match status" value="1"/>
</dbReference>
<keyword evidence="1 8" id="KW-0285">Flavoprotein</keyword>
<keyword evidence="5" id="KW-0560">Oxidoreductase</keyword>
<reference evidence="10" key="1">
    <citation type="journal article" date="2012" name="Science">
        <title>Fermentation, hydrogen, and sulfur metabolism in multiple uncultivated bacterial phyla.</title>
        <authorList>
            <person name="Wrighton K.C."/>
            <person name="Thomas B.C."/>
            <person name="Sharon I."/>
            <person name="Miller C.S."/>
            <person name="Castelle C.J."/>
            <person name="VerBerkmoes N.C."/>
            <person name="Wilkins M.J."/>
            <person name="Hettich R.L."/>
            <person name="Lipton M.S."/>
            <person name="Williams K.H."/>
            <person name="Long P.E."/>
            <person name="Banfield J.F."/>
        </authorList>
    </citation>
    <scope>NUCLEOTIDE SEQUENCE [LARGE SCALE GENOMIC DNA]</scope>
</reference>
<dbReference type="InterPro" id="IPR017927">
    <property type="entry name" value="FAD-bd_FR_type"/>
</dbReference>
<evidence type="ECO:0000256" key="3">
    <source>
        <dbReference type="ARBA" id="ARBA00022723"/>
    </source>
</evidence>
<dbReference type="Pfam" id="PF00970">
    <property type="entry name" value="FAD_binding_6"/>
    <property type="match status" value="1"/>
</dbReference>
<dbReference type="Gene3D" id="3.40.50.80">
    <property type="entry name" value="Nucleotide-binding domain of ferredoxin-NADP reductase (FNR) module"/>
    <property type="match status" value="1"/>
</dbReference>
<dbReference type="Gene3D" id="2.40.30.10">
    <property type="entry name" value="Translation factors"/>
    <property type="match status" value="1"/>
</dbReference>
<dbReference type="GO" id="GO:0006221">
    <property type="term" value="P:pyrimidine nucleotide biosynthetic process"/>
    <property type="evidence" value="ECO:0007669"/>
    <property type="project" value="InterPro"/>
</dbReference>
<dbReference type="InterPro" id="IPR050415">
    <property type="entry name" value="MRET"/>
</dbReference>
<dbReference type="PANTHER" id="PTHR47354">
    <property type="entry name" value="NADH OXIDOREDUCTASE HCR"/>
    <property type="match status" value="1"/>
</dbReference>
<dbReference type="SUPFAM" id="SSF52343">
    <property type="entry name" value="Ferredoxin reductase-like, C-terminal NADP-linked domain"/>
    <property type="match status" value="1"/>
</dbReference>
<dbReference type="InterPro" id="IPR008333">
    <property type="entry name" value="Cbr1-like_FAD-bd_dom"/>
</dbReference>
<evidence type="ECO:0000256" key="2">
    <source>
        <dbReference type="ARBA" id="ARBA00022714"/>
    </source>
</evidence>
<dbReference type="GO" id="GO:0051537">
    <property type="term" value="F:2 iron, 2 sulfur cluster binding"/>
    <property type="evidence" value="ECO:0007669"/>
    <property type="project" value="UniProtKB-KW"/>
</dbReference>